<dbReference type="Proteomes" id="UP000887013">
    <property type="component" value="Unassembled WGS sequence"/>
</dbReference>
<organism evidence="1 2">
    <name type="scientific">Nephila pilipes</name>
    <name type="common">Giant wood spider</name>
    <name type="synonym">Nephila maculata</name>
    <dbReference type="NCBI Taxonomy" id="299642"/>
    <lineage>
        <taxon>Eukaryota</taxon>
        <taxon>Metazoa</taxon>
        <taxon>Ecdysozoa</taxon>
        <taxon>Arthropoda</taxon>
        <taxon>Chelicerata</taxon>
        <taxon>Arachnida</taxon>
        <taxon>Araneae</taxon>
        <taxon>Araneomorphae</taxon>
        <taxon>Entelegynae</taxon>
        <taxon>Araneoidea</taxon>
        <taxon>Nephilidae</taxon>
        <taxon>Nephila</taxon>
    </lineage>
</organism>
<comment type="caution">
    <text evidence="1">The sequence shown here is derived from an EMBL/GenBank/DDBJ whole genome shotgun (WGS) entry which is preliminary data.</text>
</comment>
<evidence type="ECO:0000313" key="2">
    <source>
        <dbReference type="Proteomes" id="UP000887013"/>
    </source>
</evidence>
<reference evidence="1" key="1">
    <citation type="submission" date="2020-08" db="EMBL/GenBank/DDBJ databases">
        <title>Multicomponent nature underlies the extraordinary mechanical properties of spider dragline silk.</title>
        <authorList>
            <person name="Kono N."/>
            <person name="Nakamura H."/>
            <person name="Mori M."/>
            <person name="Yoshida Y."/>
            <person name="Ohtoshi R."/>
            <person name="Malay A.D."/>
            <person name="Moran D.A.P."/>
            <person name="Tomita M."/>
            <person name="Numata K."/>
            <person name="Arakawa K."/>
        </authorList>
    </citation>
    <scope>NUCLEOTIDE SEQUENCE</scope>
</reference>
<proteinExistence type="predicted"/>
<name>A0A8X6N0J7_NEPPI</name>
<dbReference type="EMBL" id="BMAW01052851">
    <property type="protein sequence ID" value="GFS87742.1"/>
    <property type="molecule type" value="Genomic_DNA"/>
</dbReference>
<evidence type="ECO:0000313" key="1">
    <source>
        <dbReference type="EMBL" id="GFS87742.1"/>
    </source>
</evidence>
<protein>
    <submittedName>
        <fullName evidence="1">Uncharacterized protein</fullName>
    </submittedName>
</protein>
<dbReference type="AlphaFoldDB" id="A0A8X6N0J7"/>
<accession>A0A8X6N0J7</accession>
<keyword evidence="2" id="KW-1185">Reference proteome</keyword>
<sequence length="129" mass="15139">MRRSRFMALPYDFRQVAPELMGVRMGLDLKERIVFGRESEAAACKSRLFPIWNGRELKGRETVLPGNYKKETSEEGSRKRKQTFGCLFWRNMDVTTSGEKSLPDNKTTKYMIAICMKRRKRLVNLQLKQ</sequence>
<gene>
    <name evidence="1" type="ORF">NPIL_282431</name>
</gene>